<feature type="transmembrane region" description="Helical" evidence="1">
    <location>
        <begin position="16"/>
        <end position="39"/>
    </location>
</feature>
<dbReference type="Pfam" id="PF10322">
    <property type="entry name" value="7TM_GPCR_Sru"/>
    <property type="match status" value="1"/>
</dbReference>
<evidence type="ECO:0000256" key="1">
    <source>
        <dbReference type="SAM" id="Phobius"/>
    </source>
</evidence>
<dbReference type="FunCoup" id="Q9XU50">
    <property type="interactions" value="1"/>
</dbReference>
<evidence type="ECO:0000313" key="4">
    <source>
        <dbReference type="WormBase" id="T08G3.8"/>
    </source>
</evidence>
<dbReference type="AlphaFoldDB" id="Q9XU50"/>
<gene>
    <name evidence="2 4" type="primary">sru-44</name>
    <name evidence="2" type="ORF">CELE_T08G3.8</name>
    <name evidence="4" type="ORF">T08G3.8</name>
</gene>
<keyword evidence="1" id="KW-1133">Transmembrane helix</keyword>
<dbReference type="Gene3D" id="1.20.1070.10">
    <property type="entry name" value="Rhodopsin 7-helix transmembrane proteins"/>
    <property type="match status" value="1"/>
</dbReference>
<dbReference type="WormBase" id="T08G3.8">
    <property type="protein sequence ID" value="CE18939"/>
    <property type="gene ID" value="WBGene00005707"/>
    <property type="gene designation" value="sru-44"/>
</dbReference>
<keyword evidence="1" id="KW-0812">Transmembrane</keyword>
<dbReference type="PANTHER" id="PTHR47516">
    <property type="entry name" value="SERPENTINE RECEPTOR, CLASS U-RELATED"/>
    <property type="match status" value="1"/>
</dbReference>
<dbReference type="PANTHER" id="PTHR47516:SF3">
    <property type="entry name" value="SERPENTINE RECEPTOR, CLASS U"/>
    <property type="match status" value="1"/>
</dbReference>
<sequence length="313" mass="36030">MTSYADFHYEFNRYSLFAIVTGIYSMPTVYILIKLSYYFLYRKNKCYSTDLHPVLFRQFMIMQIACFFNVCIKFLIFRIPLTGVMTEWCAVTNPSGVLDFLIFINYAISYSKDFSIILFCGIRLFLMFSLRHDETRIKSLHVIIFPLLIAFAFILALPRYFSEGECTPLGAPFPHGAMIISRGAHDDNDSETHLYTIIELTMKPLTVALVILSNVFMVWKLRSNKKSNNTIMKKKKTNAERVLTATMILILLPLLVNVIIALFEYSGSFDSIFFIIRSICIDAQAHIITCYFYLSRSAAKKTISTSFAARSDK</sequence>
<accession>Q9XU50</accession>
<feature type="transmembrane region" description="Helical" evidence="1">
    <location>
        <begin position="242"/>
        <end position="265"/>
    </location>
</feature>
<dbReference type="CTD" id="188299"/>
<proteinExistence type="predicted"/>
<organism evidence="2 3">
    <name type="scientific">Caenorhabditis elegans</name>
    <dbReference type="NCBI Taxonomy" id="6239"/>
    <lineage>
        <taxon>Eukaryota</taxon>
        <taxon>Metazoa</taxon>
        <taxon>Ecdysozoa</taxon>
        <taxon>Nematoda</taxon>
        <taxon>Chromadorea</taxon>
        <taxon>Rhabditida</taxon>
        <taxon>Rhabditina</taxon>
        <taxon>Rhabditomorpha</taxon>
        <taxon>Rhabditoidea</taxon>
        <taxon>Rhabditidae</taxon>
        <taxon>Peloderinae</taxon>
        <taxon>Caenorhabditis</taxon>
    </lineage>
</organism>
<dbReference type="InParanoid" id="Q9XU50"/>
<dbReference type="PaxDb" id="6239-T08G3.8"/>
<feature type="transmembrane region" description="Helical" evidence="1">
    <location>
        <begin position="204"/>
        <end position="221"/>
    </location>
</feature>
<keyword evidence="3" id="KW-1185">Reference proteome</keyword>
<dbReference type="Proteomes" id="UP000001940">
    <property type="component" value="Chromosome V"/>
</dbReference>
<dbReference type="RefSeq" id="NP_507165.1">
    <property type="nucleotide sequence ID" value="NM_074764.2"/>
</dbReference>
<dbReference type="AGR" id="WB:WBGene00005707"/>
<evidence type="ECO:0000313" key="3">
    <source>
        <dbReference type="Proteomes" id="UP000001940"/>
    </source>
</evidence>
<protein>
    <submittedName>
        <fullName evidence="2">Serpentine Receptor, class U</fullName>
    </submittedName>
</protein>
<dbReference type="PhylomeDB" id="Q9XU50"/>
<evidence type="ECO:0000313" key="2">
    <source>
        <dbReference type="EMBL" id="CAB05797.1"/>
    </source>
</evidence>
<feature type="transmembrane region" description="Helical" evidence="1">
    <location>
        <begin position="114"/>
        <end position="130"/>
    </location>
</feature>
<reference evidence="2 3" key="1">
    <citation type="journal article" date="1998" name="Science">
        <title>Genome sequence of the nematode C. elegans: a platform for investigating biology.</title>
        <authorList>
            <consortium name="The C. elegans sequencing consortium"/>
            <person name="Sulson J.E."/>
            <person name="Waterston R."/>
        </authorList>
    </citation>
    <scope>NUCLEOTIDE SEQUENCE [LARGE SCALE GENOMIC DNA]</scope>
    <source>
        <strain evidence="2 3">Bristol N2</strain>
    </source>
</reference>
<keyword evidence="1" id="KW-0472">Membrane</keyword>
<dbReference type="HOGENOM" id="CLU_049496_1_0_1"/>
<dbReference type="InterPro" id="IPR003839">
    <property type="entry name" value="7TM_GPCR_serpentine_rcpt_Sru"/>
</dbReference>
<dbReference type="KEGG" id="cel:CELE_T08G3.8"/>
<feature type="transmembrane region" description="Helical" evidence="1">
    <location>
        <begin position="59"/>
        <end position="76"/>
    </location>
</feature>
<dbReference type="PIR" id="T24704">
    <property type="entry name" value="T24704"/>
</dbReference>
<name>Q9XU50_CAEEL</name>
<dbReference type="EMBL" id="BX284605">
    <property type="protein sequence ID" value="CAB05797.1"/>
    <property type="molecule type" value="Genomic_DNA"/>
</dbReference>
<dbReference type="GeneID" id="188299"/>
<dbReference type="UCSC" id="T08G3.8">
    <property type="organism name" value="c. elegans"/>
</dbReference>
<keyword evidence="2" id="KW-0675">Receptor</keyword>
<feature type="transmembrane region" description="Helical" evidence="1">
    <location>
        <begin position="142"/>
        <end position="161"/>
    </location>
</feature>
<feature type="transmembrane region" description="Helical" evidence="1">
    <location>
        <begin position="271"/>
        <end position="294"/>
    </location>
</feature>